<organism evidence="11 12">
    <name type="scientific">Corynebacterium yudongzhengii</name>
    <dbReference type="NCBI Taxonomy" id="2080740"/>
    <lineage>
        <taxon>Bacteria</taxon>
        <taxon>Bacillati</taxon>
        <taxon>Actinomycetota</taxon>
        <taxon>Actinomycetes</taxon>
        <taxon>Mycobacteriales</taxon>
        <taxon>Corynebacteriaceae</taxon>
        <taxon>Corynebacterium</taxon>
    </lineage>
</organism>
<dbReference type="InterPro" id="IPR010920">
    <property type="entry name" value="LSM_dom_sf"/>
</dbReference>
<dbReference type="InterPro" id="IPR006685">
    <property type="entry name" value="MscS_channel_2nd"/>
</dbReference>
<dbReference type="PANTHER" id="PTHR30460:SF0">
    <property type="entry name" value="MODERATE CONDUCTANCE MECHANOSENSITIVE CHANNEL YBIO"/>
    <property type="match status" value="1"/>
</dbReference>
<dbReference type="EMBL" id="QEEZ01000002">
    <property type="protein sequence ID" value="PWC02564.1"/>
    <property type="molecule type" value="Genomic_DNA"/>
</dbReference>
<feature type="compositionally biased region" description="Low complexity" evidence="8">
    <location>
        <begin position="509"/>
        <end position="525"/>
    </location>
</feature>
<evidence type="ECO:0000256" key="4">
    <source>
        <dbReference type="ARBA" id="ARBA00022475"/>
    </source>
</evidence>
<evidence type="ECO:0000256" key="5">
    <source>
        <dbReference type="ARBA" id="ARBA00022692"/>
    </source>
</evidence>
<dbReference type="InterPro" id="IPR023408">
    <property type="entry name" value="MscS_beta-dom_sf"/>
</dbReference>
<evidence type="ECO:0000256" key="9">
    <source>
        <dbReference type="SAM" id="Phobius"/>
    </source>
</evidence>
<feature type="region of interest" description="Disordered" evidence="8">
    <location>
        <begin position="297"/>
        <end position="380"/>
    </location>
</feature>
<evidence type="ECO:0000256" key="6">
    <source>
        <dbReference type="ARBA" id="ARBA00022989"/>
    </source>
</evidence>
<feature type="compositionally biased region" description="Acidic residues" evidence="8">
    <location>
        <begin position="361"/>
        <end position="374"/>
    </location>
</feature>
<feature type="transmembrane region" description="Helical" evidence="9">
    <location>
        <begin position="59"/>
        <end position="82"/>
    </location>
</feature>
<dbReference type="GO" id="GO:0008381">
    <property type="term" value="F:mechanosensitive monoatomic ion channel activity"/>
    <property type="evidence" value="ECO:0007669"/>
    <property type="project" value="InterPro"/>
</dbReference>
<evidence type="ECO:0000259" key="10">
    <source>
        <dbReference type="Pfam" id="PF00924"/>
    </source>
</evidence>
<dbReference type="OrthoDB" id="4638917at2"/>
<feature type="compositionally biased region" description="Basic and acidic residues" evidence="8">
    <location>
        <begin position="321"/>
        <end position="337"/>
    </location>
</feature>
<feature type="compositionally biased region" description="Low complexity" evidence="8">
    <location>
        <begin position="487"/>
        <end position="500"/>
    </location>
</feature>
<dbReference type="AlphaFoldDB" id="A0A2U1T971"/>
<feature type="domain" description="Mechanosensitive ion channel MscS" evidence="10">
    <location>
        <begin position="110"/>
        <end position="169"/>
    </location>
</feature>
<dbReference type="Gene3D" id="1.10.287.1260">
    <property type="match status" value="1"/>
</dbReference>
<dbReference type="KEGG" id="cyz:C3B44_06590"/>
<keyword evidence="7 9" id="KW-0472">Membrane</keyword>
<feature type="transmembrane region" description="Helical" evidence="9">
    <location>
        <begin position="94"/>
        <end position="121"/>
    </location>
</feature>
<proteinExistence type="inferred from homology"/>
<name>A0A2U1T971_9CORY</name>
<evidence type="ECO:0000256" key="2">
    <source>
        <dbReference type="ARBA" id="ARBA00004236"/>
    </source>
</evidence>
<reference evidence="12" key="1">
    <citation type="submission" date="2018-04" db="EMBL/GenBank/DDBJ databases">
        <authorList>
            <person name="Liu S."/>
            <person name="Wang Z."/>
            <person name="Li J."/>
        </authorList>
    </citation>
    <scope>NUCLEOTIDE SEQUENCE [LARGE SCALE GENOMIC DNA]</scope>
    <source>
        <strain evidence="12">2189</strain>
    </source>
</reference>
<keyword evidence="4" id="KW-1003">Cell membrane</keyword>
<comment type="subcellular location">
    <subcellularLocation>
        <location evidence="2">Cell membrane</location>
    </subcellularLocation>
    <subcellularLocation>
        <location evidence="1">Membrane</location>
        <topology evidence="1">Multi-pass membrane protein</topology>
    </subcellularLocation>
</comment>
<dbReference type="RefSeq" id="WP_108431675.1">
    <property type="nucleotide sequence ID" value="NZ_CP026947.1"/>
</dbReference>
<gene>
    <name evidence="11" type="ORF">DF222_01060</name>
</gene>
<comment type="similarity">
    <text evidence="3">Belongs to the MscS (TC 1.A.23) family.</text>
</comment>
<dbReference type="Pfam" id="PF00924">
    <property type="entry name" value="MS_channel_2nd"/>
    <property type="match status" value="1"/>
</dbReference>
<protein>
    <submittedName>
        <fullName evidence="11">Mechanosensitive ion channel family protein</fullName>
    </submittedName>
</protein>
<dbReference type="InterPro" id="IPR045276">
    <property type="entry name" value="YbiO_bact"/>
</dbReference>
<dbReference type="SUPFAM" id="SSF82861">
    <property type="entry name" value="Mechanosensitive channel protein MscS (YggB), transmembrane region"/>
    <property type="match status" value="1"/>
</dbReference>
<accession>A0A2U1T971</accession>
<dbReference type="PANTHER" id="PTHR30460">
    <property type="entry name" value="MODERATE CONDUCTANCE MECHANOSENSITIVE CHANNEL YBIO"/>
    <property type="match status" value="1"/>
</dbReference>
<evidence type="ECO:0000256" key="3">
    <source>
        <dbReference type="ARBA" id="ARBA00008017"/>
    </source>
</evidence>
<feature type="transmembrane region" description="Helical" evidence="9">
    <location>
        <begin position="394"/>
        <end position="412"/>
    </location>
</feature>
<evidence type="ECO:0000256" key="1">
    <source>
        <dbReference type="ARBA" id="ARBA00004141"/>
    </source>
</evidence>
<feature type="transmembrane region" description="Helical" evidence="9">
    <location>
        <begin position="12"/>
        <end position="31"/>
    </location>
</feature>
<sequence>MPIMYFLDQLWAWVANTGINLAIIVVLALLVPRIGRFAERVVEREIASRQNDDESKASLAIAGVGIYVAQVVVYFLLALAFLSELGFSLAGAAIPATVVSAAVGFGAQSIIADFLAGFFILSEKQYGVGDWVRFQGNGIDVEGSVISITMRTTTIRTLAQETVTIPNSTARVCINTSNYWSRAVIVMPIPLLGSESAANAVKRAESATRSALERSEITDHLIGELDVQPATAVTPPSTVGMPWTMDVRLMIQVHAGEQWAVERAVRLAILEEFWDEYGSATTASGLLRDELAEELPPQPVRPASSKHKAKESAASAADTPTEVHDPVTADAGSRDEGDNPVPTHLSQPDGSDPAAERLGDDTEDDDPEDTEEAEERPNRRQRIMTLVRETRGSTFWMLGVLGLLLVAKLLFFSTEGADGERIAGILAPPVRDSAEQTTEETPTGEAVETEEPVNTPSQAPQDSDTNQAPGSATNQAPEDSSQGGTEQNSQSGSQADSSTGGQSGGQSGQSGQSGNQGSGNQSGQSPNTVEPQSAEQETQPATPEESEPTAVN</sequence>
<comment type="caution">
    <text evidence="11">The sequence shown here is derived from an EMBL/GenBank/DDBJ whole genome shotgun (WGS) entry which is preliminary data.</text>
</comment>
<evidence type="ECO:0000256" key="7">
    <source>
        <dbReference type="ARBA" id="ARBA00023136"/>
    </source>
</evidence>
<evidence type="ECO:0000313" key="11">
    <source>
        <dbReference type="EMBL" id="PWC02564.1"/>
    </source>
</evidence>
<feature type="region of interest" description="Disordered" evidence="8">
    <location>
        <begin position="428"/>
        <end position="552"/>
    </location>
</feature>
<feature type="compositionally biased region" description="Polar residues" evidence="8">
    <location>
        <begin position="452"/>
        <end position="486"/>
    </location>
</feature>
<feature type="compositionally biased region" description="Polar residues" evidence="8">
    <location>
        <begin position="526"/>
        <end position="541"/>
    </location>
</feature>
<dbReference type="GO" id="GO:0005886">
    <property type="term" value="C:plasma membrane"/>
    <property type="evidence" value="ECO:0007669"/>
    <property type="project" value="UniProtKB-SubCell"/>
</dbReference>
<dbReference type="Gene3D" id="2.30.30.60">
    <property type="match status" value="1"/>
</dbReference>
<evidence type="ECO:0000313" key="12">
    <source>
        <dbReference type="Proteomes" id="UP000244989"/>
    </source>
</evidence>
<dbReference type="InterPro" id="IPR011014">
    <property type="entry name" value="MscS_channel_TM-2"/>
</dbReference>
<evidence type="ECO:0000256" key="8">
    <source>
        <dbReference type="SAM" id="MobiDB-lite"/>
    </source>
</evidence>
<dbReference type="Proteomes" id="UP000244989">
    <property type="component" value="Unassembled WGS sequence"/>
</dbReference>
<dbReference type="SUPFAM" id="SSF50182">
    <property type="entry name" value="Sm-like ribonucleoproteins"/>
    <property type="match status" value="1"/>
</dbReference>
<keyword evidence="6 9" id="KW-1133">Transmembrane helix</keyword>
<keyword evidence="5 9" id="KW-0812">Transmembrane</keyword>
<keyword evidence="12" id="KW-1185">Reference proteome</keyword>